<dbReference type="Gramene" id="TVU45618">
    <property type="protein sequence ID" value="TVU45618"/>
    <property type="gene ID" value="EJB05_05109"/>
</dbReference>
<dbReference type="SUPFAM" id="SSF56112">
    <property type="entry name" value="Protein kinase-like (PK-like)"/>
    <property type="match status" value="1"/>
</dbReference>
<feature type="domain" description="Protein kinase" evidence="11">
    <location>
        <begin position="50"/>
        <end position="335"/>
    </location>
</feature>
<evidence type="ECO:0000256" key="3">
    <source>
        <dbReference type="ARBA" id="ARBA00022679"/>
    </source>
</evidence>
<proteinExistence type="predicted"/>
<evidence type="ECO:0000256" key="5">
    <source>
        <dbReference type="ARBA" id="ARBA00022777"/>
    </source>
</evidence>
<dbReference type="OrthoDB" id="10252354at2759"/>
<dbReference type="PANTHER" id="PTHR47238:SF4">
    <property type="entry name" value="MITOGEN-ACTIVATED PROTEIN KINASE KINASE 5"/>
    <property type="match status" value="1"/>
</dbReference>
<evidence type="ECO:0000256" key="7">
    <source>
        <dbReference type="ARBA" id="ARBA00023137"/>
    </source>
</evidence>
<evidence type="ECO:0000256" key="9">
    <source>
        <dbReference type="ARBA" id="ARBA00049299"/>
    </source>
</evidence>
<dbReference type="InterPro" id="IPR011009">
    <property type="entry name" value="Kinase-like_dom_sf"/>
</dbReference>
<comment type="catalytic activity">
    <reaction evidence="8">
        <text>L-seryl-[protein] + ATP = O-phospho-L-seryl-[protein] + ADP + H(+)</text>
        <dbReference type="Rhea" id="RHEA:17989"/>
        <dbReference type="Rhea" id="RHEA-COMP:9863"/>
        <dbReference type="Rhea" id="RHEA-COMP:11604"/>
        <dbReference type="ChEBI" id="CHEBI:15378"/>
        <dbReference type="ChEBI" id="CHEBI:29999"/>
        <dbReference type="ChEBI" id="CHEBI:30616"/>
        <dbReference type="ChEBI" id="CHEBI:83421"/>
        <dbReference type="ChEBI" id="CHEBI:456216"/>
        <dbReference type="EC" id="2.7.12.2"/>
    </reaction>
</comment>
<dbReference type="Pfam" id="PF00069">
    <property type="entry name" value="Pkinase"/>
    <property type="match status" value="1"/>
</dbReference>
<keyword evidence="7" id="KW-0829">Tyrosine-protein kinase</keyword>
<evidence type="ECO:0000256" key="2">
    <source>
        <dbReference type="ARBA" id="ARBA00022553"/>
    </source>
</evidence>
<dbReference type="GO" id="GO:0004674">
    <property type="term" value="F:protein serine/threonine kinase activity"/>
    <property type="evidence" value="ECO:0007669"/>
    <property type="project" value="UniProtKB-KW"/>
</dbReference>
<evidence type="ECO:0000256" key="8">
    <source>
        <dbReference type="ARBA" id="ARBA00049014"/>
    </source>
</evidence>
<dbReference type="GO" id="GO:0004708">
    <property type="term" value="F:MAP kinase kinase activity"/>
    <property type="evidence" value="ECO:0007669"/>
    <property type="project" value="UniProtKB-EC"/>
</dbReference>
<organism evidence="12 13">
    <name type="scientific">Eragrostis curvula</name>
    <name type="common">weeping love grass</name>
    <dbReference type="NCBI Taxonomy" id="38414"/>
    <lineage>
        <taxon>Eukaryota</taxon>
        <taxon>Viridiplantae</taxon>
        <taxon>Streptophyta</taxon>
        <taxon>Embryophyta</taxon>
        <taxon>Tracheophyta</taxon>
        <taxon>Spermatophyta</taxon>
        <taxon>Magnoliopsida</taxon>
        <taxon>Liliopsida</taxon>
        <taxon>Poales</taxon>
        <taxon>Poaceae</taxon>
        <taxon>PACMAD clade</taxon>
        <taxon>Chloridoideae</taxon>
        <taxon>Eragrostideae</taxon>
        <taxon>Eragrostidinae</taxon>
        <taxon>Eragrostis</taxon>
    </lineage>
</organism>
<evidence type="ECO:0000259" key="11">
    <source>
        <dbReference type="PROSITE" id="PS50011"/>
    </source>
</evidence>
<dbReference type="PROSITE" id="PS50011">
    <property type="entry name" value="PROTEIN_KINASE_DOM"/>
    <property type="match status" value="1"/>
</dbReference>
<evidence type="ECO:0000313" key="12">
    <source>
        <dbReference type="EMBL" id="TVU45618.1"/>
    </source>
</evidence>
<keyword evidence="3" id="KW-0808">Transferase</keyword>
<keyword evidence="6" id="KW-0067">ATP-binding</keyword>
<reference evidence="12 13" key="1">
    <citation type="journal article" date="2019" name="Sci. Rep.">
        <title>A high-quality genome of Eragrostis curvula grass provides insights into Poaceae evolution and supports new strategies to enhance forage quality.</title>
        <authorList>
            <person name="Carballo J."/>
            <person name="Santos B.A.C.M."/>
            <person name="Zappacosta D."/>
            <person name="Garbus I."/>
            <person name="Selva J.P."/>
            <person name="Gallo C.A."/>
            <person name="Diaz A."/>
            <person name="Albertini E."/>
            <person name="Caccamo M."/>
            <person name="Echenique V."/>
        </authorList>
    </citation>
    <scope>NUCLEOTIDE SEQUENCE [LARGE SCALE GENOMIC DNA]</scope>
    <source>
        <strain evidence="13">cv. Victoria</strain>
        <tissue evidence="12">Leaf</tissue>
    </source>
</reference>
<evidence type="ECO:0000256" key="4">
    <source>
        <dbReference type="ARBA" id="ARBA00022741"/>
    </source>
</evidence>
<dbReference type="AlphaFoldDB" id="A0A5J9WBR0"/>
<dbReference type="GO" id="GO:0005524">
    <property type="term" value="F:ATP binding"/>
    <property type="evidence" value="ECO:0007669"/>
    <property type="project" value="UniProtKB-KW"/>
</dbReference>
<comment type="catalytic activity">
    <reaction evidence="10">
        <text>L-tyrosyl-[protein] + ATP = O-phospho-L-tyrosyl-[protein] + ADP + H(+)</text>
        <dbReference type="Rhea" id="RHEA:10596"/>
        <dbReference type="Rhea" id="RHEA-COMP:10136"/>
        <dbReference type="Rhea" id="RHEA-COMP:20101"/>
        <dbReference type="ChEBI" id="CHEBI:15378"/>
        <dbReference type="ChEBI" id="CHEBI:30616"/>
        <dbReference type="ChEBI" id="CHEBI:46858"/>
        <dbReference type="ChEBI" id="CHEBI:61978"/>
        <dbReference type="ChEBI" id="CHEBI:456216"/>
        <dbReference type="EC" id="2.7.12.2"/>
    </reaction>
</comment>
<keyword evidence="5" id="KW-0418">Kinase</keyword>
<protein>
    <recommendedName>
        <fullName evidence="11">Protein kinase domain-containing protein</fullName>
    </recommendedName>
</protein>
<keyword evidence="13" id="KW-1185">Reference proteome</keyword>
<comment type="catalytic activity">
    <reaction evidence="9">
        <text>L-threonyl-[protein] + ATP = O-phospho-L-threonyl-[protein] + ADP + H(+)</text>
        <dbReference type="Rhea" id="RHEA:46608"/>
        <dbReference type="Rhea" id="RHEA-COMP:11060"/>
        <dbReference type="Rhea" id="RHEA-COMP:11605"/>
        <dbReference type="ChEBI" id="CHEBI:15378"/>
        <dbReference type="ChEBI" id="CHEBI:30013"/>
        <dbReference type="ChEBI" id="CHEBI:30616"/>
        <dbReference type="ChEBI" id="CHEBI:61977"/>
        <dbReference type="ChEBI" id="CHEBI:456216"/>
        <dbReference type="EC" id="2.7.12.2"/>
    </reaction>
</comment>
<evidence type="ECO:0000256" key="10">
    <source>
        <dbReference type="ARBA" id="ARBA00051693"/>
    </source>
</evidence>
<evidence type="ECO:0000313" key="13">
    <source>
        <dbReference type="Proteomes" id="UP000324897"/>
    </source>
</evidence>
<sequence length="374" mass="40813">MACSVSGVAHQHRVSAAPHGMMMMRAPHEMMTRAAPPPPPPEPELDASDFDWIGDLGQGGFAKAFSPPTIFVWIRHCAKVIKVRHRHTGEVFALKEAFNPCHDADAEEAEVLRRAAWGPSPHIVRCYALLPAGHDGGPASLLEFMDAGSLRDVLRRRGWRGFPEPALAEAASRCLLGLAQLHSRGVAHLDVKPDNFLADARGDVKINDFNASRVVAGRGAGESVLVETTMGTAAYFSPERFEPRARADSRGAMAADVWGLGLTVLEHFLGRRPVVPQVEVPKAEDWKQVICNREAPAVPEDAEASAELHGFVAACLHKDPARRARVPHLLRHPFVTQRDVEASSRALHQLYRGEPVGDVKVGRRQASMQLQSAD</sequence>
<dbReference type="PANTHER" id="PTHR47238">
    <property type="entry name" value="MITOGEN-ACTIVATED PROTEIN KINASE KINASE 5"/>
    <property type="match status" value="1"/>
</dbReference>
<evidence type="ECO:0000256" key="6">
    <source>
        <dbReference type="ARBA" id="ARBA00022840"/>
    </source>
</evidence>
<gene>
    <name evidence="12" type="ORF">EJB05_05109</name>
</gene>
<name>A0A5J9WBR0_9POAL</name>
<dbReference type="EMBL" id="RWGY01000004">
    <property type="protein sequence ID" value="TVU45618.1"/>
    <property type="molecule type" value="Genomic_DNA"/>
</dbReference>
<feature type="non-terminal residue" evidence="12">
    <location>
        <position position="1"/>
    </location>
</feature>
<keyword evidence="1" id="KW-0723">Serine/threonine-protein kinase</keyword>
<dbReference type="Gene3D" id="1.10.510.10">
    <property type="entry name" value="Transferase(Phosphotransferase) domain 1"/>
    <property type="match status" value="1"/>
</dbReference>
<evidence type="ECO:0000256" key="1">
    <source>
        <dbReference type="ARBA" id="ARBA00022527"/>
    </source>
</evidence>
<dbReference type="InterPro" id="IPR052468">
    <property type="entry name" value="Dual_spec_MAPK_kinase"/>
</dbReference>
<keyword evidence="4" id="KW-0547">Nucleotide-binding</keyword>
<dbReference type="GO" id="GO:0004713">
    <property type="term" value="F:protein tyrosine kinase activity"/>
    <property type="evidence" value="ECO:0007669"/>
    <property type="project" value="UniProtKB-KW"/>
</dbReference>
<keyword evidence="2" id="KW-0597">Phosphoprotein</keyword>
<dbReference type="SMART" id="SM00220">
    <property type="entry name" value="S_TKc"/>
    <property type="match status" value="1"/>
</dbReference>
<dbReference type="Proteomes" id="UP000324897">
    <property type="component" value="Chromosome 5"/>
</dbReference>
<accession>A0A5J9WBR0</accession>
<comment type="caution">
    <text evidence="12">The sequence shown here is derived from an EMBL/GenBank/DDBJ whole genome shotgun (WGS) entry which is preliminary data.</text>
</comment>
<dbReference type="InterPro" id="IPR000719">
    <property type="entry name" value="Prot_kinase_dom"/>
</dbReference>